<comment type="caution">
    <text evidence="1">The sequence shown here is derived from an EMBL/GenBank/DDBJ whole genome shotgun (WGS) entry which is preliminary data.</text>
</comment>
<accession>A0A3S5AZ52</accession>
<evidence type="ECO:0000313" key="2">
    <source>
        <dbReference type="Proteomes" id="UP000784294"/>
    </source>
</evidence>
<sequence length="411" mass="45420">MTPLSTPYIASNNQCEYCLFRSQVLVCVLVSKIAQLFLNRRQAPECRGHGYFVCPLYVATSLGFSHIGLCRSFVKATLMNLPTLVTRESPSRHNLIRGLVHTNQSVRRDSVIPLLNLLSKVVHFVCEIGKPLLFSQCIYYSPVPHSLLNSPRPKRLSARPPPGGYTRLLASLGFEASESGDEFGNDRAGIPNQTVTLAAPSNRRRRLPNSRHAPLHCFSDVQHTQLSAERPIKRPRKEPLSRLVCRDEEGCGEKEMEEEEAETSAKRRLVHALGSGIPSSLSLQPSDMTPAQSVRELARCRKPSWKLSQTIAPSPTRIRRPRGRHCLNGAAGNEGDGNSYSALVASSSRYSSESTPFVQSAELANSIRTSSIKQTGGTRQTTRPALGCLDRLADPFLSQAEKDVRFDYPST</sequence>
<dbReference type="Proteomes" id="UP000784294">
    <property type="component" value="Unassembled WGS sequence"/>
</dbReference>
<keyword evidence="2" id="KW-1185">Reference proteome</keyword>
<proteinExistence type="predicted"/>
<name>A0A3S5AZ52_9PLAT</name>
<dbReference type="AlphaFoldDB" id="A0A3S5AZ52"/>
<gene>
    <name evidence="1" type="ORF">PXEA_LOCUS2094</name>
</gene>
<evidence type="ECO:0000313" key="1">
    <source>
        <dbReference type="EMBL" id="VEL08654.1"/>
    </source>
</evidence>
<organism evidence="1 2">
    <name type="scientific">Protopolystoma xenopodis</name>
    <dbReference type="NCBI Taxonomy" id="117903"/>
    <lineage>
        <taxon>Eukaryota</taxon>
        <taxon>Metazoa</taxon>
        <taxon>Spiralia</taxon>
        <taxon>Lophotrochozoa</taxon>
        <taxon>Platyhelminthes</taxon>
        <taxon>Monogenea</taxon>
        <taxon>Polyopisthocotylea</taxon>
        <taxon>Polystomatidea</taxon>
        <taxon>Polystomatidae</taxon>
        <taxon>Protopolystoma</taxon>
    </lineage>
</organism>
<reference evidence="1" key="1">
    <citation type="submission" date="2018-11" db="EMBL/GenBank/DDBJ databases">
        <authorList>
            <consortium name="Pathogen Informatics"/>
        </authorList>
    </citation>
    <scope>NUCLEOTIDE SEQUENCE</scope>
</reference>
<protein>
    <submittedName>
        <fullName evidence="1">Uncharacterized protein</fullName>
    </submittedName>
</protein>
<dbReference type="EMBL" id="CAAALY010004441">
    <property type="protein sequence ID" value="VEL08654.1"/>
    <property type="molecule type" value="Genomic_DNA"/>
</dbReference>